<evidence type="ECO:0000313" key="5">
    <source>
        <dbReference type="EMBL" id="CAB4175108.1"/>
    </source>
</evidence>
<feature type="domain" description="Peptidase C51" evidence="3">
    <location>
        <begin position="52"/>
        <end position="140"/>
    </location>
</feature>
<dbReference type="Gene3D" id="1.10.101.10">
    <property type="entry name" value="PGBD-like superfamily/PGBD"/>
    <property type="match status" value="1"/>
</dbReference>
<dbReference type="InterPro" id="IPR036366">
    <property type="entry name" value="PGBDSf"/>
</dbReference>
<dbReference type="EMBL" id="LR798433">
    <property type="protein sequence ID" value="CAB5231606.1"/>
    <property type="molecule type" value="Genomic_DNA"/>
</dbReference>
<keyword evidence="1" id="KW-0929">Antimicrobial</keyword>
<dbReference type="SUPFAM" id="SSF47090">
    <property type="entry name" value="PGBD-like"/>
    <property type="match status" value="1"/>
</dbReference>
<dbReference type="SUPFAM" id="SSF54001">
    <property type="entry name" value="Cysteine proteinases"/>
    <property type="match status" value="1"/>
</dbReference>
<dbReference type="Pfam" id="PF05257">
    <property type="entry name" value="CHAP"/>
    <property type="match status" value="1"/>
</dbReference>
<feature type="domain" description="Peptidoglycan binding-like" evidence="2">
    <location>
        <begin position="225"/>
        <end position="261"/>
    </location>
</feature>
<reference evidence="7" key="1">
    <citation type="submission" date="2020-05" db="EMBL/GenBank/DDBJ databases">
        <authorList>
            <person name="Chiriac C."/>
            <person name="Salcher M."/>
            <person name="Ghai R."/>
            <person name="Kavagutti S V."/>
        </authorList>
    </citation>
    <scope>NUCLEOTIDE SEQUENCE</scope>
</reference>
<dbReference type="Pfam" id="PF01471">
    <property type="entry name" value="PG_binding_1"/>
    <property type="match status" value="1"/>
</dbReference>
<gene>
    <name evidence="6" type="ORF">UFOVP1034_36</name>
    <name evidence="7" type="ORF">UFOVP1177_36</name>
    <name evidence="8" type="ORF">UFOVP1243_23</name>
    <name evidence="9" type="ORF">UFOVP1581_122</name>
    <name evidence="4" type="ORF">UFOVP854_122</name>
    <name evidence="5" type="ORF">UFOVP964_122</name>
</gene>
<dbReference type="GO" id="GO:0001897">
    <property type="term" value="P:symbiont-mediated cytolysis of host cell"/>
    <property type="evidence" value="ECO:0007669"/>
    <property type="project" value="UniProtKB-ARBA"/>
</dbReference>
<sequence>MSLGNVGNPVPPVTSAQPGTAARMLEVARSQVGVVEGPKDNETIYGAFTKANFQPWCGSLMAWCAEKAKVTIPSTVYTPTGVAGFKKAKRWADAKDAHPQPGDLVYFSFVAAAKPTDPVQHVGIVLKDNGDGTITTIEGNTAGSEKGSQNNGGECAIKVRGYKVDNKRHIWSSVVGFGRPDYDDAVAGSHPATPSAPKAIPAFPGTIQPGDKGEGVNLIQQALDLDADGEYGPATKKAIIAIQNSHDHLDSNGIVGPATWAEIMKHLD</sequence>
<dbReference type="EMBL" id="LR797196">
    <property type="protein sequence ID" value="CAB4193103.1"/>
    <property type="molecule type" value="Genomic_DNA"/>
</dbReference>
<dbReference type="EMBL" id="LR796798">
    <property type="protein sequence ID" value="CAB4167023.1"/>
    <property type="molecule type" value="Genomic_DNA"/>
</dbReference>
<proteinExistence type="predicted"/>
<dbReference type="InterPro" id="IPR038765">
    <property type="entry name" value="Papain-like_cys_pep_sf"/>
</dbReference>
<evidence type="ECO:0000313" key="6">
    <source>
        <dbReference type="EMBL" id="CAB4179121.1"/>
    </source>
</evidence>
<evidence type="ECO:0000313" key="9">
    <source>
        <dbReference type="EMBL" id="CAB5231606.1"/>
    </source>
</evidence>
<organism evidence="7">
    <name type="scientific">uncultured Caudovirales phage</name>
    <dbReference type="NCBI Taxonomy" id="2100421"/>
    <lineage>
        <taxon>Viruses</taxon>
        <taxon>Duplodnaviria</taxon>
        <taxon>Heunggongvirae</taxon>
        <taxon>Uroviricota</taxon>
        <taxon>Caudoviricetes</taxon>
        <taxon>Peduoviridae</taxon>
        <taxon>Maltschvirus</taxon>
        <taxon>Maltschvirus maltsch</taxon>
    </lineage>
</organism>
<evidence type="ECO:0000259" key="2">
    <source>
        <dbReference type="Pfam" id="PF01471"/>
    </source>
</evidence>
<evidence type="ECO:0000313" key="8">
    <source>
        <dbReference type="EMBL" id="CAB4193103.1"/>
    </source>
</evidence>
<protein>
    <submittedName>
        <fullName evidence="7">Peptidoglycan binding-like</fullName>
    </submittedName>
</protein>
<name>A0A6J5QWW0_9CAUD</name>
<evidence type="ECO:0000313" key="4">
    <source>
        <dbReference type="EMBL" id="CAB4167023.1"/>
    </source>
</evidence>
<dbReference type="Gene3D" id="3.90.1720.10">
    <property type="entry name" value="endopeptidase domain like (from Nostoc punctiforme)"/>
    <property type="match status" value="1"/>
</dbReference>
<dbReference type="EMBL" id="LR796979">
    <property type="protein sequence ID" value="CAB4179121.1"/>
    <property type="molecule type" value="Genomic_DNA"/>
</dbReference>
<dbReference type="EMBL" id="LR797132">
    <property type="protein sequence ID" value="CAB4189080.1"/>
    <property type="molecule type" value="Genomic_DNA"/>
</dbReference>
<dbReference type="EMBL" id="LR796924">
    <property type="protein sequence ID" value="CAB4175108.1"/>
    <property type="molecule type" value="Genomic_DNA"/>
</dbReference>
<dbReference type="InterPro" id="IPR036365">
    <property type="entry name" value="PGBD-like_sf"/>
</dbReference>
<evidence type="ECO:0000256" key="1">
    <source>
        <dbReference type="ARBA" id="ARBA00022529"/>
    </source>
</evidence>
<evidence type="ECO:0000259" key="3">
    <source>
        <dbReference type="Pfam" id="PF05257"/>
    </source>
</evidence>
<evidence type="ECO:0000313" key="7">
    <source>
        <dbReference type="EMBL" id="CAB4189080.1"/>
    </source>
</evidence>
<accession>A0A6J5QWW0</accession>
<dbReference type="InterPro" id="IPR002477">
    <property type="entry name" value="Peptidoglycan-bd-like"/>
</dbReference>
<dbReference type="InterPro" id="IPR007921">
    <property type="entry name" value="CHAP_dom"/>
</dbReference>